<gene>
    <name evidence="1" type="ORF">HNR61_009125</name>
</gene>
<dbReference type="RefSeq" id="WP_182849255.1">
    <property type="nucleotide sequence ID" value="NZ_BAAALP010000119.1"/>
</dbReference>
<reference evidence="1 2" key="1">
    <citation type="submission" date="2020-08" db="EMBL/GenBank/DDBJ databases">
        <title>Genomic Encyclopedia of Type Strains, Phase IV (KMG-IV): sequencing the most valuable type-strain genomes for metagenomic binning, comparative biology and taxonomic classification.</title>
        <authorList>
            <person name="Goeker M."/>
        </authorList>
    </citation>
    <scope>NUCLEOTIDE SEQUENCE [LARGE SCALE GENOMIC DNA]</scope>
    <source>
        <strain evidence="1 2">DSM 44197</strain>
    </source>
</reference>
<sequence>MTSGDKPLVGSPTWEPLSTDEALDQIEGILSERFSLLTSITVGVQSTSDGRWLVCMTGNAR</sequence>
<keyword evidence="2" id="KW-1185">Reference proteome</keyword>
<evidence type="ECO:0000313" key="1">
    <source>
        <dbReference type="EMBL" id="MBA8957432.1"/>
    </source>
</evidence>
<name>A0A7W3QSA7_ACTNM</name>
<organism evidence="1 2">
    <name type="scientific">Actinomadura namibiensis</name>
    <dbReference type="NCBI Taxonomy" id="182080"/>
    <lineage>
        <taxon>Bacteria</taxon>
        <taxon>Bacillati</taxon>
        <taxon>Actinomycetota</taxon>
        <taxon>Actinomycetes</taxon>
        <taxon>Streptosporangiales</taxon>
        <taxon>Thermomonosporaceae</taxon>
        <taxon>Actinomadura</taxon>
    </lineage>
</organism>
<evidence type="ECO:0000313" key="2">
    <source>
        <dbReference type="Proteomes" id="UP000572680"/>
    </source>
</evidence>
<accession>A0A7W3QSA7</accession>
<proteinExistence type="predicted"/>
<comment type="caution">
    <text evidence="1">The sequence shown here is derived from an EMBL/GenBank/DDBJ whole genome shotgun (WGS) entry which is preliminary data.</text>
</comment>
<protein>
    <submittedName>
        <fullName evidence="1">Uncharacterized protein</fullName>
    </submittedName>
</protein>
<dbReference type="AlphaFoldDB" id="A0A7W3QSA7"/>
<dbReference type="EMBL" id="JACJIA010000023">
    <property type="protein sequence ID" value="MBA8957432.1"/>
    <property type="molecule type" value="Genomic_DNA"/>
</dbReference>
<dbReference type="Proteomes" id="UP000572680">
    <property type="component" value="Unassembled WGS sequence"/>
</dbReference>